<reference evidence="2 3" key="1">
    <citation type="submission" date="2018-12" db="EMBL/GenBank/DDBJ databases">
        <title>Draft genome sequence of Xylaria grammica IHI A82.</title>
        <authorList>
            <person name="Buettner E."/>
            <person name="Kellner H."/>
        </authorList>
    </citation>
    <scope>NUCLEOTIDE SEQUENCE [LARGE SCALE GENOMIC DNA]</scope>
    <source>
        <strain evidence="2 3">IHI A82</strain>
    </source>
</reference>
<comment type="caution">
    <text evidence="2">The sequence shown here is derived from an EMBL/GenBank/DDBJ whole genome shotgun (WGS) entry which is preliminary data.</text>
</comment>
<evidence type="ECO:0000256" key="1">
    <source>
        <dbReference type="SAM" id="MobiDB-lite"/>
    </source>
</evidence>
<name>A0A439CUM5_9PEZI</name>
<feature type="region of interest" description="Disordered" evidence="1">
    <location>
        <begin position="26"/>
        <end position="62"/>
    </location>
</feature>
<gene>
    <name evidence="2" type="ORF">EKO27_g9308</name>
</gene>
<organism evidence="2 3">
    <name type="scientific">Xylaria grammica</name>
    <dbReference type="NCBI Taxonomy" id="363999"/>
    <lineage>
        <taxon>Eukaryota</taxon>
        <taxon>Fungi</taxon>
        <taxon>Dikarya</taxon>
        <taxon>Ascomycota</taxon>
        <taxon>Pezizomycotina</taxon>
        <taxon>Sordariomycetes</taxon>
        <taxon>Xylariomycetidae</taxon>
        <taxon>Xylariales</taxon>
        <taxon>Xylariaceae</taxon>
        <taxon>Xylaria</taxon>
    </lineage>
</organism>
<sequence length="107" mass="12015">MPRTVPLSSHIPRILKNRLLITTLPRRLASTQSKSQNESPAKNHDVTVPPETNQSKPKKKTMEQLDEELRLKMSGIAGDGGEAGVEYEDGKPVAMKRSVKDNMFRYI</sequence>
<evidence type="ECO:0000313" key="3">
    <source>
        <dbReference type="Proteomes" id="UP000286045"/>
    </source>
</evidence>
<keyword evidence="3" id="KW-1185">Reference proteome</keyword>
<proteinExistence type="predicted"/>
<accession>A0A439CUM5</accession>
<protein>
    <submittedName>
        <fullName evidence="2">Uncharacterized protein</fullName>
    </submittedName>
</protein>
<feature type="compositionally biased region" description="Polar residues" evidence="1">
    <location>
        <begin position="29"/>
        <end position="40"/>
    </location>
</feature>
<dbReference type="EMBL" id="RYZI01000398">
    <property type="protein sequence ID" value="RWA05791.1"/>
    <property type="molecule type" value="Genomic_DNA"/>
</dbReference>
<dbReference type="Proteomes" id="UP000286045">
    <property type="component" value="Unassembled WGS sequence"/>
</dbReference>
<dbReference type="AlphaFoldDB" id="A0A439CUM5"/>
<evidence type="ECO:0000313" key="2">
    <source>
        <dbReference type="EMBL" id="RWA05791.1"/>
    </source>
</evidence>